<evidence type="ECO:0000256" key="2">
    <source>
        <dbReference type="SAM" id="SignalP"/>
    </source>
</evidence>
<evidence type="ECO:0000256" key="1">
    <source>
        <dbReference type="SAM" id="MobiDB-lite"/>
    </source>
</evidence>
<feature type="compositionally biased region" description="Polar residues" evidence="1">
    <location>
        <begin position="97"/>
        <end position="114"/>
    </location>
</feature>
<gene>
    <name evidence="3" type="ORF">CUNI_LOCUS11458</name>
</gene>
<feature type="compositionally biased region" description="Pro residues" evidence="1">
    <location>
        <begin position="28"/>
        <end position="46"/>
    </location>
</feature>
<sequence length="120" mass="13271">MSTCTFLAVLLCALVCAEAYRPRRPLPNRRPTPRFQPPARFQPPQFPQQQYNFPHYNHHQSVSELPAVNSTVEASTVSPSESESVTTEQPTEIASPVTEQPTEIASPVTEQPTEVPTAAK</sequence>
<dbReference type="Proteomes" id="UP000678393">
    <property type="component" value="Unassembled WGS sequence"/>
</dbReference>
<feature type="region of interest" description="Disordered" evidence="1">
    <location>
        <begin position="22"/>
        <end position="53"/>
    </location>
</feature>
<keyword evidence="4" id="KW-1185">Reference proteome</keyword>
<name>A0A8S3ZDR9_9EUPU</name>
<comment type="caution">
    <text evidence="3">The sequence shown here is derived from an EMBL/GenBank/DDBJ whole genome shotgun (WGS) entry which is preliminary data.</text>
</comment>
<accession>A0A8S3ZDR9</accession>
<protein>
    <submittedName>
        <fullName evidence="3">Uncharacterized protein</fullName>
    </submittedName>
</protein>
<organism evidence="3 4">
    <name type="scientific">Candidula unifasciata</name>
    <dbReference type="NCBI Taxonomy" id="100452"/>
    <lineage>
        <taxon>Eukaryota</taxon>
        <taxon>Metazoa</taxon>
        <taxon>Spiralia</taxon>
        <taxon>Lophotrochozoa</taxon>
        <taxon>Mollusca</taxon>
        <taxon>Gastropoda</taxon>
        <taxon>Heterobranchia</taxon>
        <taxon>Euthyneura</taxon>
        <taxon>Panpulmonata</taxon>
        <taxon>Eupulmonata</taxon>
        <taxon>Stylommatophora</taxon>
        <taxon>Helicina</taxon>
        <taxon>Helicoidea</taxon>
        <taxon>Geomitridae</taxon>
        <taxon>Candidula</taxon>
    </lineage>
</organism>
<feature type="compositionally biased region" description="Low complexity" evidence="1">
    <location>
        <begin position="70"/>
        <end position="92"/>
    </location>
</feature>
<evidence type="ECO:0000313" key="3">
    <source>
        <dbReference type="EMBL" id="CAG5125900.1"/>
    </source>
</evidence>
<keyword evidence="2" id="KW-0732">Signal</keyword>
<dbReference type="AlphaFoldDB" id="A0A8S3ZDR9"/>
<feature type="chain" id="PRO_5035849964" evidence="2">
    <location>
        <begin position="20"/>
        <end position="120"/>
    </location>
</feature>
<feature type="region of interest" description="Disordered" evidence="1">
    <location>
        <begin position="67"/>
        <end position="120"/>
    </location>
</feature>
<feature type="signal peptide" evidence="2">
    <location>
        <begin position="1"/>
        <end position="19"/>
    </location>
</feature>
<proteinExistence type="predicted"/>
<evidence type="ECO:0000313" key="4">
    <source>
        <dbReference type="Proteomes" id="UP000678393"/>
    </source>
</evidence>
<reference evidence="3" key="1">
    <citation type="submission" date="2021-04" db="EMBL/GenBank/DDBJ databases">
        <authorList>
            <consortium name="Molecular Ecology Group"/>
        </authorList>
    </citation>
    <scope>NUCLEOTIDE SEQUENCE</scope>
</reference>
<dbReference type="EMBL" id="CAJHNH020002201">
    <property type="protein sequence ID" value="CAG5125900.1"/>
    <property type="molecule type" value="Genomic_DNA"/>
</dbReference>